<gene>
    <name evidence="1" type="ORF">BM536_037110</name>
</gene>
<reference evidence="1 2" key="2">
    <citation type="submission" date="2017-02" db="EMBL/GenBank/DDBJ databases">
        <title>Draft genome sequence of Streptomyces phaeoluteigriseus type strain DSM41896.</title>
        <authorList>
            <person name="Salih T.S."/>
            <person name="Algora Gallardo L."/>
            <person name="Melo Santos T."/>
            <person name="Filgueira Martinez S."/>
            <person name="Herron P.R."/>
        </authorList>
    </citation>
    <scope>NUCLEOTIDE SEQUENCE [LARGE SCALE GENOMIC DNA]</scope>
    <source>
        <strain evidence="1 2">DSM 41896</strain>
    </source>
</reference>
<dbReference type="Proteomes" id="UP000184286">
    <property type="component" value="Unassembled WGS sequence"/>
</dbReference>
<reference evidence="2" key="1">
    <citation type="submission" date="2016-11" db="EMBL/GenBank/DDBJ databases">
        <authorList>
            <person name="Schniete J.K."/>
            <person name="Salih T."/>
            <person name="Algora Gallardo L."/>
            <person name="Martinez Fernandez S."/>
            <person name="Herron P.R."/>
        </authorList>
    </citation>
    <scope>NUCLEOTIDE SEQUENCE [LARGE SCALE GENOMIC DNA]</scope>
    <source>
        <strain evidence="2">DSM 41896</strain>
    </source>
</reference>
<sequence>MTTPSMHRKPFASAYVDAPAIHRERLSAQQITGRSCCWCSGTPDPRFPVPILRDDALFACIPCAGVYGVPAVEANQ</sequence>
<dbReference type="STRING" id="114686.BM536_037110"/>
<dbReference type="EMBL" id="MPOH02000029">
    <property type="protein sequence ID" value="OQD51948.1"/>
    <property type="molecule type" value="Genomic_DNA"/>
</dbReference>
<accession>A0A1V6MHX7</accession>
<comment type="caution">
    <text evidence="1">The sequence shown here is derived from an EMBL/GenBank/DDBJ whole genome shotgun (WGS) entry which is preliminary data.</text>
</comment>
<dbReference type="AlphaFoldDB" id="A0A1V6MHX7"/>
<proteinExistence type="predicted"/>
<name>A0A1V6MHX7_9ACTN</name>
<evidence type="ECO:0000313" key="1">
    <source>
        <dbReference type="EMBL" id="OQD51948.1"/>
    </source>
</evidence>
<protein>
    <submittedName>
        <fullName evidence="1">Uncharacterized protein</fullName>
    </submittedName>
</protein>
<evidence type="ECO:0000313" key="2">
    <source>
        <dbReference type="Proteomes" id="UP000184286"/>
    </source>
</evidence>
<organism evidence="1 2">
    <name type="scientific">Streptomyces phaeoluteigriseus</name>
    <dbReference type="NCBI Taxonomy" id="114686"/>
    <lineage>
        <taxon>Bacteria</taxon>
        <taxon>Bacillati</taxon>
        <taxon>Actinomycetota</taxon>
        <taxon>Actinomycetes</taxon>
        <taxon>Kitasatosporales</taxon>
        <taxon>Streptomycetaceae</taxon>
        <taxon>Streptomyces</taxon>
        <taxon>Streptomyces aurantiacus group</taxon>
    </lineage>
</organism>